<dbReference type="AlphaFoldDB" id="A0A8K1FLC4"/>
<evidence type="ECO:0000313" key="2">
    <source>
        <dbReference type="Proteomes" id="UP000794436"/>
    </source>
</evidence>
<sequence length="222" mass="25807">MYASDPVCHHPATFVHRFCDPFAKTQAIGAMDGHLVPSMPFPDQHMTKTVVYPFDMSQLVAPLADLEDVMWLRSALLDSTQNKPPVKSSTRRVRSAEELEYRRLHRRSMQKGYEKDYRQRKKVTREGLRRQWLILEEDLLRSMKAVRSKKMIYQSSGSPATSIGRVEMEVQALRAENHILACILRSEGKFTKARDFFAQASMRQKVNELSMKPSHFHFSFSW</sequence>
<comment type="caution">
    <text evidence="1">The sequence shown here is derived from an EMBL/GenBank/DDBJ whole genome shotgun (WGS) entry which is preliminary data.</text>
</comment>
<name>A0A8K1FLC4_PYTOL</name>
<protein>
    <submittedName>
        <fullName evidence="1">Uncharacterized protein</fullName>
    </submittedName>
</protein>
<reference evidence="1" key="1">
    <citation type="submission" date="2019-03" db="EMBL/GenBank/DDBJ databases">
        <title>Long read genome sequence of the mycoparasitic Pythium oligandrum ATCC 38472 isolated from sugarbeet rhizosphere.</title>
        <authorList>
            <person name="Gaulin E."/>
        </authorList>
    </citation>
    <scope>NUCLEOTIDE SEQUENCE</scope>
    <source>
        <strain evidence="1">ATCC 38472_TT</strain>
    </source>
</reference>
<dbReference type="OrthoDB" id="10545385at2759"/>
<organism evidence="1 2">
    <name type="scientific">Pythium oligandrum</name>
    <name type="common">Mycoparasitic fungus</name>
    <dbReference type="NCBI Taxonomy" id="41045"/>
    <lineage>
        <taxon>Eukaryota</taxon>
        <taxon>Sar</taxon>
        <taxon>Stramenopiles</taxon>
        <taxon>Oomycota</taxon>
        <taxon>Peronosporomycetes</taxon>
        <taxon>Pythiales</taxon>
        <taxon>Pythiaceae</taxon>
        <taxon>Pythium</taxon>
    </lineage>
</organism>
<dbReference type="EMBL" id="SPLM01000003">
    <property type="protein sequence ID" value="TMW68100.1"/>
    <property type="molecule type" value="Genomic_DNA"/>
</dbReference>
<gene>
    <name evidence="1" type="ORF">Poli38472_007772</name>
</gene>
<accession>A0A8K1FLC4</accession>
<evidence type="ECO:0000313" key="1">
    <source>
        <dbReference type="EMBL" id="TMW68100.1"/>
    </source>
</evidence>
<dbReference type="Proteomes" id="UP000794436">
    <property type="component" value="Unassembled WGS sequence"/>
</dbReference>
<keyword evidence="2" id="KW-1185">Reference proteome</keyword>
<proteinExistence type="predicted"/>